<accession>A0A927W7Z8</accession>
<protein>
    <submittedName>
        <fullName evidence="1">Uncharacterized protein</fullName>
    </submittedName>
</protein>
<organism evidence="1 2">
    <name type="scientific">Clostridium sulfidigenes</name>
    <dbReference type="NCBI Taxonomy" id="318464"/>
    <lineage>
        <taxon>Bacteria</taxon>
        <taxon>Bacillati</taxon>
        <taxon>Bacillota</taxon>
        <taxon>Clostridia</taxon>
        <taxon>Eubacteriales</taxon>
        <taxon>Clostridiaceae</taxon>
        <taxon>Clostridium</taxon>
    </lineage>
</organism>
<dbReference type="AlphaFoldDB" id="A0A927W7Z8"/>
<comment type="caution">
    <text evidence="1">The sequence shown here is derived from an EMBL/GenBank/DDBJ whole genome shotgun (WGS) entry which is preliminary data.</text>
</comment>
<dbReference type="Proteomes" id="UP000768462">
    <property type="component" value="Unassembled WGS sequence"/>
</dbReference>
<gene>
    <name evidence="1" type="ORF">E7215_01565</name>
</gene>
<name>A0A927W7Z8_9CLOT</name>
<evidence type="ECO:0000313" key="1">
    <source>
        <dbReference type="EMBL" id="MBE6058852.1"/>
    </source>
</evidence>
<sequence length="99" mass="10602">MALTIDFDTPQTGTPRSVGVTGTVARNSLAYLTIRLNVTNAVSTGRDRSFYRVIAYDNTANGTSLAVNTSYTLSIVPKFITGDTVDESTGVVTAWSYTI</sequence>
<dbReference type="EMBL" id="SVCM01000018">
    <property type="protein sequence ID" value="MBE6058852.1"/>
    <property type="molecule type" value="Genomic_DNA"/>
</dbReference>
<evidence type="ECO:0000313" key="2">
    <source>
        <dbReference type="Proteomes" id="UP000768462"/>
    </source>
</evidence>
<proteinExistence type="predicted"/>
<reference evidence="1" key="1">
    <citation type="submission" date="2019-04" db="EMBL/GenBank/DDBJ databases">
        <title>Evolution of Biomass-Degrading Anaerobic Consortia Revealed by Metagenomics.</title>
        <authorList>
            <person name="Peng X."/>
        </authorList>
    </citation>
    <scope>NUCLEOTIDE SEQUENCE</scope>
    <source>
        <strain evidence="1">SIG254</strain>
    </source>
</reference>